<keyword evidence="2" id="KW-0418">Kinase</keyword>
<dbReference type="Proteomes" id="UP000188184">
    <property type="component" value="Chromosome"/>
</dbReference>
<evidence type="ECO:0000313" key="4">
    <source>
        <dbReference type="EMBL" id="AQQ54111.1"/>
    </source>
</evidence>
<dbReference type="OrthoDB" id="9812605at2"/>
<protein>
    <recommendedName>
        <fullName evidence="3">HipA-like C-terminal domain-containing protein</fullName>
    </recommendedName>
</protein>
<dbReference type="Pfam" id="PF07804">
    <property type="entry name" value="HipA_C"/>
    <property type="match status" value="1"/>
</dbReference>
<gene>
    <name evidence="4" type="ORF">B0X71_14025</name>
</gene>
<dbReference type="RefSeq" id="WP_077590003.1">
    <property type="nucleotide sequence ID" value="NZ_CP019640.1"/>
</dbReference>
<evidence type="ECO:0000259" key="3">
    <source>
        <dbReference type="Pfam" id="PF07804"/>
    </source>
</evidence>
<dbReference type="GO" id="GO:0016301">
    <property type="term" value="F:kinase activity"/>
    <property type="evidence" value="ECO:0007669"/>
    <property type="project" value="UniProtKB-KW"/>
</dbReference>
<organism evidence="4 5">
    <name type="scientific">Planococcus lenghuensis</name>
    <dbReference type="NCBI Taxonomy" id="2213202"/>
    <lineage>
        <taxon>Bacteria</taxon>
        <taxon>Bacillati</taxon>
        <taxon>Bacillota</taxon>
        <taxon>Bacilli</taxon>
        <taxon>Bacillales</taxon>
        <taxon>Caryophanaceae</taxon>
        <taxon>Planococcus</taxon>
    </lineage>
</organism>
<dbReference type="KEGG" id="pmar:B0X71_14025"/>
<feature type="domain" description="HipA-like C-terminal" evidence="3">
    <location>
        <begin position="25"/>
        <end position="181"/>
    </location>
</feature>
<dbReference type="AlphaFoldDB" id="A0A1Q2L108"/>
<name>A0A1Q2L108_9BACL</name>
<dbReference type="InterPro" id="IPR012893">
    <property type="entry name" value="HipA-like_C"/>
</dbReference>
<reference evidence="4 5" key="1">
    <citation type="submission" date="2017-02" db="EMBL/GenBank/DDBJ databases">
        <title>The complete genomic sequence of a novel cold adapted crude oil-degrading bacterium Planococcus qaidamina Y42.</title>
        <authorList>
            <person name="Yang R."/>
        </authorList>
    </citation>
    <scope>NUCLEOTIDE SEQUENCE [LARGE SCALE GENOMIC DNA]</scope>
    <source>
        <strain evidence="4 5">Y42</strain>
    </source>
</reference>
<dbReference type="EMBL" id="CP019640">
    <property type="protein sequence ID" value="AQQ54111.1"/>
    <property type="molecule type" value="Genomic_DNA"/>
</dbReference>
<evidence type="ECO:0000313" key="5">
    <source>
        <dbReference type="Proteomes" id="UP000188184"/>
    </source>
</evidence>
<dbReference type="Gene3D" id="1.10.1070.20">
    <property type="match status" value="1"/>
</dbReference>
<keyword evidence="5" id="KW-1185">Reference proteome</keyword>
<accession>A0A1Q2L108</accession>
<sequence>MDVSDWPITGYGENSTLEKFELLSPEGVPYVIKFPREFDQKRTNWEDLNEIIAAKIASMLGLKAVDAEIAYYGDRRACLMKHFAFQFGADDRETVAALLIGQFGEEYKDISDSSLSNLQRLEEFLSLFNQFNYYPIVKEYFVHMNFFDILIGNQDRHGHNWQLLFREGEPSPSPLYDNGASLGWQLPDEKLLEYLSSPEKMHKLYKKTLLKVGLDNRETPKIKASSVIEYLITSYPSETKAFYEKLLSFDMEAFEVYCQAVPLISETRKKFLTHFIDYRKEQLLRKMEGGN</sequence>
<evidence type="ECO:0000256" key="2">
    <source>
        <dbReference type="ARBA" id="ARBA00022777"/>
    </source>
</evidence>
<keyword evidence="1" id="KW-0808">Transferase</keyword>
<evidence type="ECO:0000256" key="1">
    <source>
        <dbReference type="ARBA" id="ARBA00022679"/>
    </source>
</evidence>
<proteinExistence type="predicted"/>